<dbReference type="InterPro" id="IPR024490">
    <property type="entry name" value="DUF2759"/>
</dbReference>
<proteinExistence type="predicted"/>
<comment type="caution">
    <text evidence="2">The sequence shown here is derived from an EMBL/GenBank/DDBJ whole genome shotgun (WGS) entry which is preliminary data.</text>
</comment>
<name>A0A2W0HNN0_9BACI</name>
<dbReference type="Pfam" id="PF10958">
    <property type="entry name" value="DUF2759"/>
    <property type="match status" value="1"/>
</dbReference>
<organism evidence="2 3">
    <name type="scientific">Alteribacter lacisalsi</name>
    <dbReference type="NCBI Taxonomy" id="2045244"/>
    <lineage>
        <taxon>Bacteria</taxon>
        <taxon>Bacillati</taxon>
        <taxon>Bacillota</taxon>
        <taxon>Bacilli</taxon>
        <taxon>Bacillales</taxon>
        <taxon>Bacillaceae</taxon>
        <taxon>Alteribacter</taxon>
    </lineage>
</organism>
<feature type="transmembrane region" description="Helical" evidence="1">
    <location>
        <begin position="27"/>
        <end position="52"/>
    </location>
</feature>
<evidence type="ECO:0000256" key="1">
    <source>
        <dbReference type="SAM" id="Phobius"/>
    </source>
</evidence>
<dbReference type="Proteomes" id="UP000248066">
    <property type="component" value="Unassembled WGS sequence"/>
</dbReference>
<keyword evidence="1" id="KW-1133">Transmembrane helix</keyword>
<evidence type="ECO:0000313" key="2">
    <source>
        <dbReference type="EMBL" id="PYZ99205.1"/>
    </source>
</evidence>
<dbReference type="AlphaFoldDB" id="A0A2W0HNN0"/>
<dbReference type="EMBL" id="PDOF01000001">
    <property type="protein sequence ID" value="PYZ99205.1"/>
    <property type="molecule type" value="Genomic_DNA"/>
</dbReference>
<keyword evidence="1" id="KW-0472">Membrane</keyword>
<gene>
    <name evidence="2" type="ORF">CR205_08555</name>
</gene>
<keyword evidence="3" id="KW-1185">Reference proteome</keyword>
<sequence>MTFAVICLLITVFSLWGLFRELKTKNFFAVGFAAVTVLVFGWFSVMSLFAYITRGGGAAIM</sequence>
<evidence type="ECO:0000313" key="3">
    <source>
        <dbReference type="Proteomes" id="UP000248066"/>
    </source>
</evidence>
<accession>A0A2W0HNN0</accession>
<reference evidence="2 3" key="1">
    <citation type="submission" date="2017-10" db="EMBL/GenBank/DDBJ databases">
        <title>Bacillus sp. nov., a halophilic bacterium isolated from a Yangshapao Lake.</title>
        <authorList>
            <person name="Wang H."/>
        </authorList>
    </citation>
    <scope>NUCLEOTIDE SEQUENCE [LARGE SCALE GENOMIC DNA]</scope>
    <source>
        <strain evidence="2 3">YSP-3</strain>
    </source>
</reference>
<protein>
    <submittedName>
        <fullName evidence="2">DUF2759 domain-containing protein</fullName>
    </submittedName>
</protein>
<dbReference type="OrthoDB" id="2355718at2"/>
<keyword evidence="1" id="KW-0812">Transmembrane</keyword>